<evidence type="ECO:0000313" key="1">
    <source>
        <dbReference type="EMBL" id="CAI9572280.1"/>
    </source>
</evidence>
<dbReference type="PANTHER" id="PTHR33960:SF1">
    <property type="entry name" value="SIMILAR TO KIAA0825 PROTEIN"/>
    <property type="match status" value="1"/>
</dbReference>
<dbReference type="PANTHER" id="PTHR33960">
    <property type="entry name" value="SIMILAR TO KIAA0825 PROTEIN"/>
    <property type="match status" value="1"/>
</dbReference>
<dbReference type="InterPro" id="IPR027993">
    <property type="entry name" value="DUF4495"/>
</dbReference>
<name>A0ABN9DK58_9NEOB</name>
<dbReference type="Proteomes" id="UP001162483">
    <property type="component" value="Unassembled WGS sequence"/>
</dbReference>
<dbReference type="Pfam" id="PF14906">
    <property type="entry name" value="DUF4495"/>
    <property type="match status" value="1"/>
</dbReference>
<organism evidence="1 2">
    <name type="scientific">Staurois parvus</name>
    <dbReference type="NCBI Taxonomy" id="386267"/>
    <lineage>
        <taxon>Eukaryota</taxon>
        <taxon>Metazoa</taxon>
        <taxon>Chordata</taxon>
        <taxon>Craniata</taxon>
        <taxon>Vertebrata</taxon>
        <taxon>Euteleostomi</taxon>
        <taxon>Amphibia</taxon>
        <taxon>Batrachia</taxon>
        <taxon>Anura</taxon>
        <taxon>Neobatrachia</taxon>
        <taxon>Ranoidea</taxon>
        <taxon>Ranidae</taxon>
        <taxon>Staurois</taxon>
    </lineage>
</organism>
<reference evidence="1" key="1">
    <citation type="submission" date="2023-05" db="EMBL/GenBank/DDBJ databases">
        <authorList>
            <person name="Stuckert A."/>
        </authorList>
    </citation>
    <scope>NUCLEOTIDE SEQUENCE</scope>
</reference>
<sequence length="105" mass="12243">LTHYNEQLSKKPLFIAAVQRYQEFISNLQIQVTNYCVNVCATSLLQDAESHHWDDNKAFYEGERCSFSIQMWHYFCCGLRHDLWTIVSPVSAQKILSEVLEQTLA</sequence>
<evidence type="ECO:0000313" key="2">
    <source>
        <dbReference type="Proteomes" id="UP001162483"/>
    </source>
</evidence>
<comment type="caution">
    <text evidence="1">The sequence shown here is derived from an EMBL/GenBank/DDBJ whole genome shotgun (WGS) entry which is preliminary data.</text>
</comment>
<protein>
    <submittedName>
        <fullName evidence="1">Uncharacterized protein</fullName>
    </submittedName>
</protein>
<dbReference type="EMBL" id="CATNWA010014481">
    <property type="protein sequence ID" value="CAI9572280.1"/>
    <property type="molecule type" value="Genomic_DNA"/>
</dbReference>
<gene>
    <name evidence="1" type="ORF">SPARVUS_LOCUS7414896</name>
</gene>
<proteinExistence type="predicted"/>
<feature type="non-terminal residue" evidence="1">
    <location>
        <position position="105"/>
    </location>
</feature>
<feature type="non-terminal residue" evidence="1">
    <location>
        <position position="1"/>
    </location>
</feature>
<keyword evidence="2" id="KW-1185">Reference proteome</keyword>
<accession>A0ABN9DK58</accession>